<evidence type="ECO:0000313" key="3">
    <source>
        <dbReference type="Proteomes" id="UP001212152"/>
    </source>
</evidence>
<feature type="transmembrane region" description="Helical" evidence="1">
    <location>
        <begin position="188"/>
        <end position="212"/>
    </location>
</feature>
<dbReference type="Proteomes" id="UP001212152">
    <property type="component" value="Unassembled WGS sequence"/>
</dbReference>
<keyword evidence="3" id="KW-1185">Reference proteome</keyword>
<keyword evidence="1" id="KW-0472">Membrane</keyword>
<dbReference type="EMBL" id="JADGJQ010000009">
    <property type="protein sequence ID" value="KAJ3182415.1"/>
    <property type="molecule type" value="Genomic_DNA"/>
</dbReference>
<comment type="caution">
    <text evidence="2">The sequence shown here is derived from an EMBL/GenBank/DDBJ whole genome shotgun (WGS) entry which is preliminary data.</text>
</comment>
<feature type="transmembrane region" description="Helical" evidence="1">
    <location>
        <begin position="156"/>
        <end position="176"/>
    </location>
</feature>
<dbReference type="AlphaFoldDB" id="A0AAD5TR42"/>
<accession>A0AAD5TR42</accession>
<feature type="transmembrane region" description="Helical" evidence="1">
    <location>
        <begin position="82"/>
        <end position="103"/>
    </location>
</feature>
<gene>
    <name evidence="2" type="ORF">HDU87_008579</name>
</gene>
<feature type="transmembrane region" description="Helical" evidence="1">
    <location>
        <begin position="274"/>
        <end position="294"/>
    </location>
</feature>
<keyword evidence="1" id="KW-1133">Transmembrane helix</keyword>
<name>A0AAD5TR42_9FUNG</name>
<sequence>MDVSQCAQNADVQGLVASNTSDAVVQLIFSTNAVVAGAVSQYTSAIAQYAAGIEQCESGIAAYEAGMETLYNIEMQVGGSSILLGTSWPAVFLGLVVSIWRVWTKPSVRACLLFAIMCLTEDLVEKKVCDVAVLTWARSGDLRNIYGTHLYLFGKLLIPFSVVRGALMVIASSLRYRIVLISSERQRFLVGSAIVIGVGSATAEYITGYTSLAANEAKSVSNVFWAFSVVNPIMFAIMGLSTFTLQLRRSRVDASGYVPSENARQMRNLETINNALILMTVVCAVITITTVYAADPDSYFITPVEVTACAYWAVGENLFEVLALFKGSAESASASRIPTGVTGIVSFGKIGAVGGGATGAGSGVSREATHVMQSADLP</sequence>
<evidence type="ECO:0000256" key="1">
    <source>
        <dbReference type="SAM" id="Phobius"/>
    </source>
</evidence>
<organism evidence="2 3">
    <name type="scientific">Geranomyces variabilis</name>
    <dbReference type="NCBI Taxonomy" id="109894"/>
    <lineage>
        <taxon>Eukaryota</taxon>
        <taxon>Fungi</taxon>
        <taxon>Fungi incertae sedis</taxon>
        <taxon>Chytridiomycota</taxon>
        <taxon>Chytridiomycota incertae sedis</taxon>
        <taxon>Chytridiomycetes</taxon>
        <taxon>Spizellomycetales</taxon>
        <taxon>Powellomycetaceae</taxon>
        <taxon>Geranomyces</taxon>
    </lineage>
</organism>
<evidence type="ECO:0000313" key="2">
    <source>
        <dbReference type="EMBL" id="KAJ3182415.1"/>
    </source>
</evidence>
<reference evidence="2" key="1">
    <citation type="submission" date="2020-05" db="EMBL/GenBank/DDBJ databases">
        <title>Phylogenomic resolution of chytrid fungi.</title>
        <authorList>
            <person name="Stajich J.E."/>
            <person name="Amses K."/>
            <person name="Simmons R."/>
            <person name="Seto K."/>
            <person name="Myers J."/>
            <person name="Bonds A."/>
            <person name="Quandt C.A."/>
            <person name="Barry K."/>
            <person name="Liu P."/>
            <person name="Grigoriev I."/>
            <person name="Longcore J.E."/>
            <person name="James T.Y."/>
        </authorList>
    </citation>
    <scope>NUCLEOTIDE SEQUENCE</scope>
    <source>
        <strain evidence="2">JEL0379</strain>
    </source>
</reference>
<keyword evidence="1" id="KW-0812">Transmembrane</keyword>
<protein>
    <submittedName>
        <fullName evidence="2">Uncharacterized protein</fullName>
    </submittedName>
</protein>
<proteinExistence type="predicted"/>
<feature type="transmembrane region" description="Helical" evidence="1">
    <location>
        <begin position="224"/>
        <end position="245"/>
    </location>
</feature>